<protein>
    <submittedName>
        <fullName evidence="6">Putative pyridine nucleotide-disulphide oxidoreductase</fullName>
    </submittedName>
</protein>
<dbReference type="PANTHER" id="PTHR43429">
    <property type="entry name" value="PYRIDINE NUCLEOTIDE-DISULFIDE OXIDOREDUCTASE DOMAIN-CONTAINING"/>
    <property type="match status" value="1"/>
</dbReference>
<evidence type="ECO:0000313" key="7">
    <source>
        <dbReference type="Proteomes" id="UP000002077"/>
    </source>
</evidence>
<dbReference type="HOGENOM" id="CLU_003291_1_2_11"/>
<dbReference type="Proteomes" id="UP000002077">
    <property type="component" value="Chromosome"/>
</dbReference>
<dbReference type="AlphaFoldDB" id="C3PIW3"/>
<dbReference type="eggNOG" id="COG0446">
    <property type="taxonomic scope" value="Bacteria"/>
</dbReference>
<dbReference type="eggNOG" id="COG0607">
    <property type="taxonomic scope" value="Bacteria"/>
</dbReference>
<dbReference type="Pfam" id="PF07992">
    <property type="entry name" value="Pyr_redox_2"/>
    <property type="match status" value="1"/>
</dbReference>
<dbReference type="STRING" id="548476.cauri_2174"/>
<dbReference type="InterPro" id="IPR004099">
    <property type="entry name" value="Pyr_nucl-diS_OxRdtase_dimer"/>
</dbReference>
<dbReference type="PRINTS" id="PR00411">
    <property type="entry name" value="PNDRDTASEI"/>
</dbReference>
<dbReference type="InterPro" id="IPR036873">
    <property type="entry name" value="Rhodanese-like_dom_sf"/>
</dbReference>
<dbReference type="GeneID" id="31924828"/>
<dbReference type="InterPro" id="IPR001763">
    <property type="entry name" value="Rhodanese-like_dom"/>
</dbReference>
<proteinExistence type="inferred from homology"/>
<comment type="cofactor">
    <cofactor evidence="1">
        <name>FAD</name>
        <dbReference type="ChEBI" id="CHEBI:57692"/>
    </cofactor>
</comment>
<dbReference type="OrthoDB" id="9802028at2"/>
<sequence length="538" mass="57252">MSHIPTTVIIGGVAGGMSTATRLRRNDEHRTIIILEASGHVSFANCGLPYYVGGVIPKRSSLLLQTPEALKQRFNLDVRVNTRVVSIDRDAKTVATEAGEVIRYDELVLSPGATPFLPPIAGIECAFTLRTVEDVDRIAAAVEDKKKAVIIGGGFIGLEMAENLHHRGLEVTLVEAAPQIMGPLDVEMAGIVAKHVRANGVRVLTNAQATEISETRVVLQDGQELEADIVIAAIGVRPASELAQAAGLEISERGGIVVDAQQRTSDPHIFALGDAATKKDFHSGADSLVPLAQTANRHGRLVADVITGRETASLPVLGTAIVGLFGLAAAATGWNERRARAEGKNVRVIHLHPANHAGYYPGAAQLHMKLVVDAENDAILGAQIVGEEGVDKRIDVIATAMRAGLSATDLADLELAYAPQFGSAKDPINFAGFINDNIARGECTVQWHELQGRLDSGALLVDVRSPQEFAAGAIPGAVNIPLDELRERHGEIANHEDVIVHCQVGLRGHNATRLLNNLGYDVANLDGGYLTWVNGQEE</sequence>
<keyword evidence="4" id="KW-0274">FAD</keyword>
<name>C3PIW3_CORA7</name>
<dbReference type="EMBL" id="CP001601">
    <property type="protein sequence ID" value="ACP33767.1"/>
    <property type="molecule type" value="Genomic_DNA"/>
</dbReference>
<dbReference type="SUPFAM" id="SSF51905">
    <property type="entry name" value="FAD/NAD(P)-binding domain"/>
    <property type="match status" value="1"/>
</dbReference>
<evidence type="ECO:0000256" key="1">
    <source>
        <dbReference type="ARBA" id="ARBA00001974"/>
    </source>
</evidence>
<evidence type="ECO:0000256" key="2">
    <source>
        <dbReference type="ARBA" id="ARBA00009130"/>
    </source>
</evidence>
<keyword evidence="7" id="KW-1185">Reference proteome</keyword>
<dbReference type="InterPro" id="IPR016156">
    <property type="entry name" value="FAD/NAD-linked_Rdtase_dimer_sf"/>
</dbReference>
<organism evidence="6 7">
    <name type="scientific">Corynebacterium aurimucosum (strain ATCC 700975 / DSM 44827 / CIP 107346 / CN-1)</name>
    <name type="common">Corynebacterium nigricans</name>
    <dbReference type="NCBI Taxonomy" id="548476"/>
    <lineage>
        <taxon>Bacteria</taxon>
        <taxon>Bacillati</taxon>
        <taxon>Actinomycetota</taxon>
        <taxon>Actinomycetes</taxon>
        <taxon>Mycobacteriales</taxon>
        <taxon>Corynebacteriaceae</taxon>
        <taxon>Corynebacterium</taxon>
    </lineage>
</organism>
<evidence type="ECO:0000256" key="3">
    <source>
        <dbReference type="ARBA" id="ARBA00022630"/>
    </source>
</evidence>
<feature type="domain" description="Rhodanese" evidence="5">
    <location>
        <begin position="454"/>
        <end position="537"/>
    </location>
</feature>
<reference evidence="6 7" key="1">
    <citation type="journal article" date="2010" name="BMC Genomics">
        <title>Complete genome sequence and lifestyle of black-pigmented Corynebacterium aurimucosum ATCC 700975 (formerly C. nigricans CN-1) isolated from a vaginal swab of a woman with spontaneous abortion.</title>
        <authorList>
            <person name="Trost E."/>
            <person name="Gotker S."/>
            <person name="Schneider J."/>
            <person name="Schneiker-Bekel S."/>
            <person name="Szczepanowski R."/>
            <person name="Tilker A."/>
            <person name="Viehoever P."/>
            <person name="Arnold W."/>
            <person name="Bekel T."/>
            <person name="Blom J."/>
            <person name="Gartemann K.H."/>
            <person name="Linke B."/>
            <person name="Goesmann A."/>
            <person name="Puhler A."/>
            <person name="Shukla S.K."/>
            <person name="Tauch A."/>
        </authorList>
    </citation>
    <scope>NUCLEOTIDE SEQUENCE [LARGE SCALE GENOMIC DNA]</scope>
    <source>
        <strain evidence="7">ATCC 700975 / DSM 44827 / CIP 107346 / CN-1</strain>
    </source>
</reference>
<comment type="similarity">
    <text evidence="2">Belongs to the class-III pyridine nucleotide-disulfide oxidoreductase family.</text>
</comment>
<evidence type="ECO:0000259" key="5">
    <source>
        <dbReference type="PROSITE" id="PS50206"/>
    </source>
</evidence>
<dbReference type="PROSITE" id="PS50206">
    <property type="entry name" value="RHODANESE_3"/>
    <property type="match status" value="1"/>
</dbReference>
<dbReference type="KEGG" id="car:cauri_2174"/>
<dbReference type="Pfam" id="PF00581">
    <property type="entry name" value="Rhodanese"/>
    <property type="match status" value="1"/>
</dbReference>
<dbReference type="PRINTS" id="PR00368">
    <property type="entry name" value="FADPNR"/>
</dbReference>
<gene>
    <name evidence="6" type="primary">hcaD</name>
    <name evidence="6" type="ordered locus">cauri_2174</name>
</gene>
<dbReference type="SUPFAM" id="SSF52821">
    <property type="entry name" value="Rhodanese/Cell cycle control phosphatase"/>
    <property type="match status" value="1"/>
</dbReference>
<dbReference type="SMART" id="SM00450">
    <property type="entry name" value="RHOD"/>
    <property type="match status" value="1"/>
</dbReference>
<dbReference type="Gene3D" id="3.40.250.10">
    <property type="entry name" value="Rhodanese-like domain"/>
    <property type="match status" value="1"/>
</dbReference>
<dbReference type="RefSeq" id="WP_010188966.1">
    <property type="nucleotide sequence ID" value="NC_012590.1"/>
</dbReference>
<dbReference type="InterPro" id="IPR036188">
    <property type="entry name" value="FAD/NAD-bd_sf"/>
</dbReference>
<evidence type="ECO:0000256" key="4">
    <source>
        <dbReference type="ARBA" id="ARBA00022827"/>
    </source>
</evidence>
<dbReference type="Pfam" id="PF02852">
    <property type="entry name" value="Pyr_redox_dim"/>
    <property type="match status" value="1"/>
</dbReference>
<accession>C3PIW3</accession>
<dbReference type="InterPro" id="IPR050260">
    <property type="entry name" value="FAD-bd_OxRdtase"/>
</dbReference>
<evidence type="ECO:0000313" key="6">
    <source>
        <dbReference type="EMBL" id="ACP33767.1"/>
    </source>
</evidence>
<dbReference type="InterPro" id="IPR023753">
    <property type="entry name" value="FAD/NAD-binding_dom"/>
</dbReference>
<dbReference type="SUPFAM" id="SSF55424">
    <property type="entry name" value="FAD/NAD-linked reductases, dimerisation (C-terminal) domain"/>
    <property type="match status" value="1"/>
</dbReference>
<dbReference type="Gene3D" id="3.50.50.60">
    <property type="entry name" value="FAD/NAD(P)-binding domain"/>
    <property type="match status" value="2"/>
</dbReference>
<keyword evidence="3" id="KW-0285">Flavoprotein</keyword>
<dbReference type="GO" id="GO:0016491">
    <property type="term" value="F:oxidoreductase activity"/>
    <property type="evidence" value="ECO:0007669"/>
    <property type="project" value="InterPro"/>
</dbReference>